<name>A0A3N4NMC7_9FLAO</name>
<dbReference type="OrthoDB" id="1264044at2"/>
<gene>
    <name evidence="1" type="ORF">EGM88_08565</name>
</gene>
<dbReference type="EMBL" id="RPFJ01000010">
    <property type="protein sequence ID" value="RPD97532.1"/>
    <property type="molecule type" value="Genomic_DNA"/>
</dbReference>
<organism evidence="1 2">
    <name type="scientific">Aureibaculum marinum</name>
    <dbReference type="NCBI Taxonomy" id="2487930"/>
    <lineage>
        <taxon>Bacteria</taxon>
        <taxon>Pseudomonadati</taxon>
        <taxon>Bacteroidota</taxon>
        <taxon>Flavobacteriia</taxon>
        <taxon>Flavobacteriales</taxon>
        <taxon>Flavobacteriaceae</taxon>
        <taxon>Aureibaculum</taxon>
    </lineage>
</organism>
<sequence>MKKETGYVQDKNGVFTQLNDTNGGHSLDIKIDRDNTTGYIYTHLNDFPTGKTDPKTGRPFINKIKRMFSPADVIKFLQIAKYTEYNNIPLSSVYGTMVSSSGTYTLKFTGNTADIKDLKTAEEYESDYIKLMKKGNEKGFLRFLRDHIKVEGIELYKIKNSGRIRPKTLDESGKVETGDC</sequence>
<comment type="caution">
    <text evidence="1">The sequence shown here is derived from an EMBL/GenBank/DDBJ whole genome shotgun (WGS) entry which is preliminary data.</text>
</comment>
<evidence type="ECO:0000313" key="2">
    <source>
        <dbReference type="Proteomes" id="UP000270856"/>
    </source>
</evidence>
<protein>
    <submittedName>
        <fullName evidence="1">Uncharacterized protein</fullName>
    </submittedName>
</protein>
<dbReference type="RefSeq" id="WP_123897561.1">
    <property type="nucleotide sequence ID" value="NZ_RPFJ01000010.1"/>
</dbReference>
<dbReference type="Proteomes" id="UP000270856">
    <property type="component" value="Unassembled WGS sequence"/>
</dbReference>
<proteinExistence type="predicted"/>
<dbReference type="AlphaFoldDB" id="A0A3N4NMC7"/>
<keyword evidence="2" id="KW-1185">Reference proteome</keyword>
<evidence type="ECO:0000313" key="1">
    <source>
        <dbReference type="EMBL" id="RPD97532.1"/>
    </source>
</evidence>
<accession>A0A3N4NMC7</accession>
<reference evidence="1 2" key="1">
    <citation type="submission" date="2018-11" db="EMBL/GenBank/DDBJ databases">
        <title>Aureibaculum marinum gen. nov., sp. nov., a member of the family Flavobacteriaceae isolated from the Bohai Sea.</title>
        <authorList>
            <person name="Ji X."/>
        </authorList>
    </citation>
    <scope>NUCLEOTIDE SEQUENCE [LARGE SCALE GENOMIC DNA]</scope>
    <source>
        <strain evidence="1 2">BH-SD17</strain>
    </source>
</reference>